<reference evidence="2 3" key="1">
    <citation type="submission" date="2016-04" db="EMBL/GenBank/DDBJ databases">
        <title>A degradative enzymes factory behind the ericoid mycorrhizal symbiosis.</title>
        <authorList>
            <consortium name="DOE Joint Genome Institute"/>
            <person name="Martino E."/>
            <person name="Morin E."/>
            <person name="Grelet G."/>
            <person name="Kuo A."/>
            <person name="Kohler A."/>
            <person name="Daghino S."/>
            <person name="Barry K."/>
            <person name="Choi C."/>
            <person name="Cichocki N."/>
            <person name="Clum A."/>
            <person name="Copeland A."/>
            <person name="Hainaut M."/>
            <person name="Haridas S."/>
            <person name="Labutti K."/>
            <person name="Lindquist E."/>
            <person name="Lipzen A."/>
            <person name="Khouja H.-R."/>
            <person name="Murat C."/>
            <person name="Ohm R."/>
            <person name="Olson A."/>
            <person name="Spatafora J."/>
            <person name="Veneault-Fourrey C."/>
            <person name="Henrissat B."/>
            <person name="Grigoriev I."/>
            <person name="Martin F."/>
            <person name="Perotto S."/>
        </authorList>
    </citation>
    <scope>NUCLEOTIDE SEQUENCE [LARGE SCALE GENOMIC DNA]</scope>
    <source>
        <strain evidence="2 3">E</strain>
    </source>
</reference>
<evidence type="ECO:0008006" key="4">
    <source>
        <dbReference type="Google" id="ProtNLM"/>
    </source>
</evidence>
<proteinExistence type="predicted"/>
<dbReference type="InParanoid" id="A0A2J6TQH8"/>
<dbReference type="EMBL" id="KZ613746">
    <property type="protein sequence ID" value="PMD65267.1"/>
    <property type="molecule type" value="Genomic_DNA"/>
</dbReference>
<organism evidence="2 3">
    <name type="scientific">Hyaloscypha bicolor E</name>
    <dbReference type="NCBI Taxonomy" id="1095630"/>
    <lineage>
        <taxon>Eukaryota</taxon>
        <taxon>Fungi</taxon>
        <taxon>Dikarya</taxon>
        <taxon>Ascomycota</taxon>
        <taxon>Pezizomycotina</taxon>
        <taxon>Leotiomycetes</taxon>
        <taxon>Helotiales</taxon>
        <taxon>Hyaloscyphaceae</taxon>
        <taxon>Hyaloscypha</taxon>
        <taxon>Hyaloscypha bicolor</taxon>
    </lineage>
</organism>
<evidence type="ECO:0000313" key="3">
    <source>
        <dbReference type="Proteomes" id="UP000235371"/>
    </source>
</evidence>
<dbReference type="Proteomes" id="UP000235371">
    <property type="component" value="Unassembled WGS sequence"/>
</dbReference>
<name>A0A2J6TQH8_9HELO</name>
<protein>
    <recommendedName>
        <fullName evidence="4">Gag-like protein</fullName>
    </recommendedName>
</protein>
<feature type="non-terminal residue" evidence="2">
    <location>
        <position position="1"/>
    </location>
</feature>
<feature type="compositionally biased region" description="Low complexity" evidence="1">
    <location>
        <begin position="73"/>
        <end position="91"/>
    </location>
</feature>
<dbReference type="RefSeq" id="XP_024742171.1">
    <property type="nucleotide sequence ID" value="XM_024873332.1"/>
</dbReference>
<keyword evidence="3" id="KW-1185">Reference proteome</keyword>
<gene>
    <name evidence="2" type="ORF">K444DRAFT_499792</name>
</gene>
<accession>A0A2J6TQH8</accession>
<evidence type="ECO:0000256" key="1">
    <source>
        <dbReference type="SAM" id="MobiDB-lite"/>
    </source>
</evidence>
<dbReference type="AlphaFoldDB" id="A0A2J6TQH8"/>
<feature type="region of interest" description="Disordered" evidence="1">
    <location>
        <begin position="72"/>
        <end position="100"/>
    </location>
</feature>
<feature type="non-terminal residue" evidence="2">
    <location>
        <position position="331"/>
    </location>
</feature>
<dbReference type="OrthoDB" id="3558767at2759"/>
<dbReference type="GeneID" id="36581412"/>
<dbReference type="STRING" id="1095630.A0A2J6TQH8"/>
<evidence type="ECO:0000313" key="2">
    <source>
        <dbReference type="EMBL" id="PMD65267.1"/>
    </source>
</evidence>
<sequence>NEAKLLIREARSLIVKAISITTSHDQQSRLLDLVEIFREYTEFGRIRHTSTLLASQVANLENATKRIEIQARTQAKTTPTKPTQATQAKPTWASVASQEPTNSAKNWTLVSHTNARDTSLYSTRDAKNTALSRKCTFLLAHIEQATSFSAISTRNSLNTAFRSKGIKGLVISIVSLSSKGNIIVNTTPEFNSDFLVQNIEIIKGVLPLVKSIQKGEPWYKVIIHGIPIREDSGLQRAGSVVVAFPTEIQANRAIKNRLLIAGISAKVVKYHTISSTAQCTRCAGYGHLDSICKREPKCLLCGESHVTENHFCSICKKKGKKCPHVITKCSN</sequence>